<dbReference type="OrthoDB" id="4951845at2759"/>
<keyword evidence="8" id="KW-1185">Reference proteome</keyword>
<dbReference type="Gene3D" id="3.40.30.10">
    <property type="entry name" value="Glutaredoxin"/>
    <property type="match status" value="1"/>
</dbReference>
<dbReference type="Pfam" id="PF13410">
    <property type="entry name" value="GST_C_2"/>
    <property type="match status" value="1"/>
</dbReference>
<dbReference type="PANTHER" id="PTHR43968:SF6">
    <property type="entry name" value="GLUTATHIONE S-TRANSFERASE OMEGA"/>
    <property type="match status" value="1"/>
</dbReference>
<dbReference type="InterPro" id="IPR036249">
    <property type="entry name" value="Thioredoxin-like_sf"/>
</dbReference>
<feature type="domain" description="GST C-terminal" evidence="5">
    <location>
        <begin position="106"/>
        <end position="221"/>
    </location>
</feature>
<dbReference type="EMBL" id="CAJOBC010000865">
    <property type="protein sequence ID" value="CAF3633886.1"/>
    <property type="molecule type" value="Genomic_DNA"/>
</dbReference>
<keyword evidence="3" id="KW-0808">Transferase</keyword>
<comment type="function">
    <text evidence="3">Exhibits glutathione-dependent thiol transferase activity. Has high dehydroascorbate reductase activity and may contribute to the recycling of ascorbic acid. Participates in the biotransformation of inorganic arsenic and reduces monomethylarsonic acid (MMA).</text>
</comment>
<dbReference type="FunFam" id="3.40.30.10:FF:000123">
    <property type="entry name" value="Glutathione transferase o1"/>
    <property type="match status" value="1"/>
</dbReference>
<evidence type="ECO:0000259" key="5">
    <source>
        <dbReference type="PROSITE" id="PS50405"/>
    </source>
</evidence>
<dbReference type="EC" id="1.8.5.1" evidence="3"/>
<dbReference type="PROSITE" id="PS50404">
    <property type="entry name" value="GST_NTER"/>
    <property type="match status" value="1"/>
</dbReference>
<comment type="catalytic activity">
    <reaction evidence="3">
        <text>methylarsonate + 2 glutathione + H(+) = methylarsonous acid + glutathione disulfide + H2O</text>
        <dbReference type="Rhea" id="RHEA:15969"/>
        <dbReference type="ChEBI" id="CHEBI:15377"/>
        <dbReference type="ChEBI" id="CHEBI:15378"/>
        <dbReference type="ChEBI" id="CHEBI:17826"/>
        <dbReference type="ChEBI" id="CHEBI:33409"/>
        <dbReference type="ChEBI" id="CHEBI:57925"/>
        <dbReference type="ChEBI" id="CHEBI:58297"/>
        <dbReference type="EC" id="1.20.4.2"/>
    </reaction>
</comment>
<evidence type="ECO:0000313" key="7">
    <source>
        <dbReference type="EMBL" id="CAF3633886.1"/>
    </source>
</evidence>
<evidence type="ECO:0000259" key="4">
    <source>
        <dbReference type="PROSITE" id="PS50404"/>
    </source>
</evidence>
<dbReference type="FunFam" id="1.20.1050.10:FF:000009">
    <property type="entry name" value="Glutathione S-transferase omega-1"/>
    <property type="match status" value="1"/>
</dbReference>
<dbReference type="GO" id="GO:0050610">
    <property type="term" value="F:methylarsonate reductase activity"/>
    <property type="evidence" value="ECO:0007669"/>
    <property type="project" value="UniProtKB-UniRule"/>
</dbReference>
<dbReference type="GO" id="GO:0006749">
    <property type="term" value="P:glutathione metabolic process"/>
    <property type="evidence" value="ECO:0007669"/>
    <property type="project" value="UniProtKB-UniRule"/>
</dbReference>
<dbReference type="InterPro" id="IPR036282">
    <property type="entry name" value="Glutathione-S-Trfase_C_sf"/>
</dbReference>
<dbReference type="EMBL" id="CAJNOQ010000865">
    <property type="protein sequence ID" value="CAF0846237.1"/>
    <property type="molecule type" value="Genomic_DNA"/>
</dbReference>
<evidence type="ECO:0000313" key="8">
    <source>
        <dbReference type="Proteomes" id="UP000663829"/>
    </source>
</evidence>
<dbReference type="SUPFAM" id="SSF47616">
    <property type="entry name" value="GST C-terminal domain-like"/>
    <property type="match status" value="1"/>
</dbReference>
<comment type="catalytic activity">
    <reaction evidence="3">
        <text>L-dehydroascorbate + 2 glutathione = glutathione disulfide + L-ascorbate</text>
        <dbReference type="Rhea" id="RHEA:24424"/>
        <dbReference type="ChEBI" id="CHEBI:38290"/>
        <dbReference type="ChEBI" id="CHEBI:57925"/>
        <dbReference type="ChEBI" id="CHEBI:58297"/>
        <dbReference type="ChEBI" id="CHEBI:58539"/>
        <dbReference type="EC" id="1.8.5.1"/>
    </reaction>
</comment>
<dbReference type="GO" id="GO:0045174">
    <property type="term" value="F:glutathione dehydrogenase (ascorbate) activity"/>
    <property type="evidence" value="ECO:0007669"/>
    <property type="project" value="UniProtKB-UniRule"/>
</dbReference>
<dbReference type="SFLD" id="SFLDG00358">
    <property type="entry name" value="Main_(cytGST)"/>
    <property type="match status" value="1"/>
</dbReference>
<dbReference type="AlphaFoldDB" id="A0A813W4N4"/>
<evidence type="ECO:0000256" key="2">
    <source>
        <dbReference type="ARBA" id="ARBA00023002"/>
    </source>
</evidence>
<evidence type="ECO:0000256" key="3">
    <source>
        <dbReference type="RuleBase" id="RU368071"/>
    </source>
</evidence>
<dbReference type="Gene3D" id="1.20.1050.10">
    <property type="match status" value="1"/>
</dbReference>
<comment type="similarity">
    <text evidence="1 3">Belongs to the GST superfamily. Omega family.</text>
</comment>
<reference evidence="6" key="1">
    <citation type="submission" date="2021-02" db="EMBL/GenBank/DDBJ databases">
        <authorList>
            <person name="Nowell W R."/>
        </authorList>
    </citation>
    <scope>NUCLEOTIDE SEQUENCE</scope>
</reference>
<dbReference type="SUPFAM" id="SSF52833">
    <property type="entry name" value="Thioredoxin-like"/>
    <property type="match status" value="1"/>
</dbReference>
<dbReference type="GO" id="GO:0004364">
    <property type="term" value="F:glutathione transferase activity"/>
    <property type="evidence" value="ECO:0007669"/>
    <property type="project" value="UniProtKB-UniRule"/>
</dbReference>
<dbReference type="Proteomes" id="UP000681722">
    <property type="component" value="Unassembled WGS sequence"/>
</dbReference>
<accession>A0A813W4N4</accession>
<comment type="catalytic activity">
    <reaction evidence="3">
        <text>RX + glutathione = an S-substituted glutathione + a halide anion + H(+)</text>
        <dbReference type="Rhea" id="RHEA:16437"/>
        <dbReference type="ChEBI" id="CHEBI:15378"/>
        <dbReference type="ChEBI" id="CHEBI:16042"/>
        <dbReference type="ChEBI" id="CHEBI:17792"/>
        <dbReference type="ChEBI" id="CHEBI:57925"/>
        <dbReference type="ChEBI" id="CHEBI:90779"/>
        <dbReference type="EC" id="2.5.1.18"/>
    </reaction>
</comment>
<protein>
    <recommendedName>
        <fullName evidence="3">Glutathione S-transferase omega</fullName>
        <shortName evidence="3">GSTO</shortName>
        <ecNumber evidence="3">1.20.4.2</ecNumber>
        <ecNumber evidence="3">1.8.5.1</ecNumber>
        <ecNumber evidence="3">2.5.1.18</ecNumber>
    </recommendedName>
    <alternativeName>
        <fullName evidence="3">Glutathione-dependent dehydroascorbate reductase</fullName>
    </alternativeName>
    <alternativeName>
        <fullName evidence="3">Monomethylarsonic acid reductase</fullName>
    </alternativeName>
</protein>
<dbReference type="InterPro" id="IPR010987">
    <property type="entry name" value="Glutathione-S-Trfase_C-like"/>
</dbReference>
<organism evidence="6 8">
    <name type="scientific">Didymodactylos carnosus</name>
    <dbReference type="NCBI Taxonomy" id="1234261"/>
    <lineage>
        <taxon>Eukaryota</taxon>
        <taxon>Metazoa</taxon>
        <taxon>Spiralia</taxon>
        <taxon>Gnathifera</taxon>
        <taxon>Rotifera</taxon>
        <taxon>Eurotatoria</taxon>
        <taxon>Bdelloidea</taxon>
        <taxon>Philodinida</taxon>
        <taxon>Philodinidae</taxon>
        <taxon>Didymodactylos</taxon>
    </lineage>
</organism>
<dbReference type="PANTHER" id="PTHR43968">
    <property type="match status" value="1"/>
</dbReference>
<dbReference type="InterPro" id="IPR050983">
    <property type="entry name" value="GST_Omega/HSP26"/>
</dbReference>
<dbReference type="PRINTS" id="PR01625">
    <property type="entry name" value="GSTRNSFRASEO"/>
</dbReference>
<dbReference type="EC" id="2.5.1.18" evidence="3"/>
<dbReference type="EC" id="1.20.4.2" evidence="3"/>
<proteinExistence type="inferred from homology"/>
<feature type="domain" description="GST N-terminal" evidence="4">
    <location>
        <begin position="19"/>
        <end position="101"/>
    </location>
</feature>
<evidence type="ECO:0000256" key="1">
    <source>
        <dbReference type="ARBA" id="ARBA00011067"/>
    </source>
</evidence>
<dbReference type="InterPro" id="IPR040079">
    <property type="entry name" value="Glutathione_S-Trfase"/>
</dbReference>
<evidence type="ECO:0000313" key="6">
    <source>
        <dbReference type="EMBL" id="CAF0846237.1"/>
    </source>
</evidence>
<dbReference type="InterPro" id="IPR005442">
    <property type="entry name" value="GST_omega"/>
</dbReference>
<dbReference type="InterPro" id="IPR004045">
    <property type="entry name" value="Glutathione_S-Trfase_N"/>
</dbReference>
<comment type="caution">
    <text evidence="6">The sequence shown here is derived from an EMBL/GenBank/DDBJ whole genome shotgun (WGS) entry which is preliminary data.</text>
</comment>
<sequence length="235" mass="27233">MVVSKHLKSGSECPPLKENQLRLYGMRFCPFVHRAKLVLAAKGIPYEEVNVDLVNKPEWYLAKNPPGQVPALEWIADKQTKFIPESFVVSDYLDEFYPEHHLHPLDPYHKAKQRVLTERVSNLITAFYKIAHSEDKAAIDGMKKHLSSYENSLEEKFFGGAQPAMVDYMMWPWFERLPLLADAGFTLDSNQFPKLASWIKSMENVKAVKECKVPEDIMRKFMQSYKDGKPVYDFE</sequence>
<dbReference type="GO" id="GO:0005737">
    <property type="term" value="C:cytoplasm"/>
    <property type="evidence" value="ECO:0007669"/>
    <property type="project" value="InterPro"/>
</dbReference>
<gene>
    <name evidence="6" type="ORF">GPM918_LOCUS5831</name>
    <name evidence="7" type="ORF">SRO942_LOCUS5831</name>
</gene>
<keyword evidence="2 3" id="KW-0560">Oxidoreductase</keyword>
<dbReference type="Proteomes" id="UP000663829">
    <property type="component" value="Unassembled WGS sequence"/>
</dbReference>
<dbReference type="SFLD" id="SFLDS00019">
    <property type="entry name" value="Glutathione_Transferase_(cytos"/>
    <property type="match status" value="1"/>
</dbReference>
<name>A0A813W4N4_9BILA</name>
<dbReference type="PROSITE" id="PS50405">
    <property type="entry name" value="GST_CTER"/>
    <property type="match status" value="1"/>
</dbReference>
<dbReference type="Pfam" id="PF13417">
    <property type="entry name" value="GST_N_3"/>
    <property type="match status" value="1"/>
</dbReference>